<evidence type="ECO:0000256" key="4">
    <source>
        <dbReference type="ARBA" id="ARBA00022676"/>
    </source>
</evidence>
<dbReference type="GO" id="GO:0005794">
    <property type="term" value="C:Golgi apparatus"/>
    <property type="evidence" value="ECO:0007669"/>
    <property type="project" value="TreeGrafter"/>
</dbReference>
<dbReference type="Proteomes" id="UP000085678">
    <property type="component" value="Unplaced"/>
</dbReference>
<dbReference type="Gene3D" id="3.90.550.10">
    <property type="entry name" value="Spore Coat Polysaccharide Biosynthesis Protein SpsA, Chain A"/>
    <property type="match status" value="1"/>
</dbReference>
<dbReference type="SUPFAM" id="SSF53448">
    <property type="entry name" value="Nucleotide-diphospho-sugar transferases"/>
    <property type="match status" value="1"/>
</dbReference>
<evidence type="ECO:0000313" key="15">
    <source>
        <dbReference type="RefSeq" id="XP_023930874.1"/>
    </source>
</evidence>
<gene>
    <name evidence="15" type="primary">LOC106162097</name>
</gene>
<dbReference type="EC" id="2.4.1.-" evidence="11"/>
<feature type="domain" description="Galactosyltransferase C-terminal" evidence="12">
    <location>
        <begin position="246"/>
        <end position="324"/>
    </location>
</feature>
<dbReference type="CDD" id="cd00899">
    <property type="entry name" value="b4GalT"/>
    <property type="match status" value="1"/>
</dbReference>
<dbReference type="GO" id="GO:0033842">
    <property type="term" value="F:N-acetyl-beta-glucosaminyl-derivative 4-beta-N-acetylgalactosaminyltransferase activity"/>
    <property type="evidence" value="ECO:0007669"/>
    <property type="project" value="TreeGrafter"/>
</dbReference>
<keyword evidence="10 11" id="KW-0325">Glycoprotein</keyword>
<accession>A0A2R2MKY8</accession>
<feature type="domain" description="Galactosyltransferase N-terminal" evidence="13">
    <location>
        <begin position="108"/>
        <end position="242"/>
    </location>
</feature>
<keyword evidence="5 11" id="KW-0808">Transferase</keyword>
<dbReference type="InParanoid" id="A0A2R2MKY8"/>
<evidence type="ECO:0000256" key="5">
    <source>
        <dbReference type="ARBA" id="ARBA00022679"/>
    </source>
</evidence>
<dbReference type="InterPro" id="IPR027791">
    <property type="entry name" value="Galactosyl_T_C"/>
</dbReference>
<dbReference type="OrthoDB" id="10016069at2759"/>
<proteinExistence type="inferred from homology"/>
<dbReference type="InterPro" id="IPR027995">
    <property type="entry name" value="Galactosyl_T_N"/>
</dbReference>
<dbReference type="PANTHER" id="PTHR19300:SF57">
    <property type="entry name" value="BETA-1,4-N-ACETYLGALACTOSAMINYLTRANSFERASE"/>
    <property type="match status" value="1"/>
</dbReference>
<evidence type="ECO:0000256" key="10">
    <source>
        <dbReference type="ARBA" id="ARBA00023180"/>
    </source>
</evidence>
<dbReference type="GO" id="GO:0008378">
    <property type="term" value="F:galactosyltransferase activity"/>
    <property type="evidence" value="ECO:0007669"/>
    <property type="project" value="TreeGrafter"/>
</dbReference>
<evidence type="ECO:0000259" key="12">
    <source>
        <dbReference type="Pfam" id="PF02709"/>
    </source>
</evidence>
<dbReference type="PANTHER" id="PTHR19300">
    <property type="entry name" value="BETA-1,4-GALACTOSYLTRANSFERASE"/>
    <property type="match status" value="1"/>
</dbReference>
<organism evidence="14 15">
    <name type="scientific">Lingula anatina</name>
    <name type="common">Brachiopod</name>
    <name type="synonym">Lingula unguis</name>
    <dbReference type="NCBI Taxonomy" id="7574"/>
    <lineage>
        <taxon>Eukaryota</taxon>
        <taxon>Metazoa</taxon>
        <taxon>Spiralia</taxon>
        <taxon>Lophotrochozoa</taxon>
        <taxon>Brachiopoda</taxon>
        <taxon>Linguliformea</taxon>
        <taxon>Lingulata</taxon>
        <taxon>Lingulida</taxon>
        <taxon>Linguloidea</taxon>
        <taxon>Lingulidae</taxon>
        <taxon>Lingula</taxon>
    </lineage>
</organism>
<dbReference type="GO" id="GO:0006688">
    <property type="term" value="P:glycosphingolipid biosynthetic process"/>
    <property type="evidence" value="ECO:0007669"/>
    <property type="project" value="TreeGrafter"/>
</dbReference>
<dbReference type="AlphaFoldDB" id="A0A2R2MKY8"/>
<keyword evidence="9" id="KW-0472">Membrane</keyword>
<comment type="similarity">
    <text evidence="3 11">Belongs to the glycosyltransferase 7 family.</text>
</comment>
<dbReference type="RefSeq" id="XP_023930874.1">
    <property type="nucleotide sequence ID" value="XM_024075106.1"/>
</dbReference>
<dbReference type="InterPro" id="IPR029044">
    <property type="entry name" value="Nucleotide-diphossugar_trans"/>
</dbReference>
<protein>
    <recommendedName>
        <fullName evidence="11">Beta-1,4-galactosyltransferase</fullName>
        <ecNumber evidence="11">2.4.1.-</ecNumber>
    </recommendedName>
</protein>
<reference evidence="15" key="1">
    <citation type="submission" date="2025-08" db="UniProtKB">
        <authorList>
            <consortium name="RefSeq"/>
        </authorList>
    </citation>
    <scope>IDENTIFICATION</scope>
    <source>
        <tissue evidence="15">Gonads</tissue>
    </source>
</reference>
<dbReference type="InterPro" id="IPR003859">
    <property type="entry name" value="Galactosyl_T"/>
</dbReference>
<dbReference type="Pfam" id="PF13733">
    <property type="entry name" value="Glyco_transf_7N"/>
    <property type="match status" value="1"/>
</dbReference>
<dbReference type="GO" id="GO:0005975">
    <property type="term" value="P:carbohydrate metabolic process"/>
    <property type="evidence" value="ECO:0007669"/>
    <property type="project" value="InterPro"/>
</dbReference>
<evidence type="ECO:0000256" key="11">
    <source>
        <dbReference type="RuleBase" id="RU368121"/>
    </source>
</evidence>
<evidence type="ECO:0000256" key="6">
    <source>
        <dbReference type="ARBA" id="ARBA00022692"/>
    </source>
</evidence>
<keyword evidence="7 11" id="KW-0735">Signal-anchor</keyword>
<comment type="function">
    <text evidence="11">Catalyses the transfer of galactose onto proteins or lipids.</text>
</comment>
<dbReference type="UniPathway" id="UPA00378"/>
<keyword evidence="4 11" id="KW-0328">Glycosyltransferase</keyword>
<sequence length="419" mass="47695">MSIPYRGHDSGRVALPPQNGTITSSFATLKFASSATASPTEKNAKNANSRTFTIKNGTFASEGTAKIPTSTATTRNPTSTPSVRSLAHRLYTAVYLPYEASPRLDRRCEAIPAGLVSRRKLNLKPLSWEGLENKFRCLGVIAGGRWKPLDCVPQTHVAVIIPFRDREEHLRIFLNNMHPMLQKQKLHYGIYVVDQHVRTLFNRAMLMNIGFVEAGKIEDYDCFIFHDVDLLAENELNMYTCTEKPTHMSVAIDKYNYRPVYPNQFGGVTSLTKKHMRLVNGFPNVYFGWGAEDDDMSFRVRRKGAPGLRFIARDIGRYTMMNHTSNQKSNPRYSLSVKLYISAFKRFATDGLNNVNGSYTVLKLEQLPLYTRIYVDVDEKRILMNKQLSKFQDHKWLRSVLTTNMTFVNATSSRSSSYQ</sequence>
<evidence type="ECO:0000256" key="8">
    <source>
        <dbReference type="ARBA" id="ARBA00022989"/>
    </source>
</evidence>
<evidence type="ECO:0000256" key="9">
    <source>
        <dbReference type="ARBA" id="ARBA00023136"/>
    </source>
</evidence>
<dbReference type="KEGG" id="lak:106162097"/>
<comment type="pathway">
    <text evidence="2 11">Protein modification; protein glycosylation.</text>
</comment>
<keyword evidence="8" id="KW-1133">Transmembrane helix</keyword>
<comment type="subcellular location">
    <subcellularLocation>
        <location evidence="1">Membrane</location>
        <topology evidence="1">Single-pass type II membrane protein</topology>
    </subcellularLocation>
</comment>
<dbReference type="GO" id="GO:0016020">
    <property type="term" value="C:membrane"/>
    <property type="evidence" value="ECO:0007669"/>
    <property type="project" value="UniProtKB-SubCell"/>
</dbReference>
<dbReference type="PRINTS" id="PR02050">
    <property type="entry name" value="B14GALTRFASE"/>
</dbReference>
<dbReference type="GeneID" id="106162097"/>
<evidence type="ECO:0000313" key="14">
    <source>
        <dbReference type="Proteomes" id="UP000085678"/>
    </source>
</evidence>
<keyword evidence="6" id="KW-0812">Transmembrane</keyword>
<evidence type="ECO:0000259" key="13">
    <source>
        <dbReference type="Pfam" id="PF13733"/>
    </source>
</evidence>
<evidence type="ECO:0000256" key="7">
    <source>
        <dbReference type="ARBA" id="ARBA00022968"/>
    </source>
</evidence>
<evidence type="ECO:0000256" key="3">
    <source>
        <dbReference type="ARBA" id="ARBA00005735"/>
    </source>
</evidence>
<evidence type="ECO:0000256" key="1">
    <source>
        <dbReference type="ARBA" id="ARBA00004606"/>
    </source>
</evidence>
<name>A0A2R2MKY8_LINAN</name>
<evidence type="ECO:0000256" key="2">
    <source>
        <dbReference type="ARBA" id="ARBA00004922"/>
    </source>
</evidence>
<keyword evidence="14" id="KW-1185">Reference proteome</keyword>
<dbReference type="Pfam" id="PF02709">
    <property type="entry name" value="Glyco_transf_7C"/>
    <property type="match status" value="1"/>
</dbReference>